<dbReference type="InterPro" id="IPR000620">
    <property type="entry name" value="EamA_dom"/>
</dbReference>
<comment type="subcellular location">
    <subcellularLocation>
        <location evidence="1">Cell membrane</location>
        <topology evidence="1">Multi-pass membrane protein</topology>
    </subcellularLocation>
</comment>
<feature type="transmembrane region" description="Helical" evidence="8">
    <location>
        <begin position="265"/>
        <end position="283"/>
    </location>
</feature>
<feature type="transmembrane region" description="Helical" evidence="8">
    <location>
        <begin position="237"/>
        <end position="259"/>
    </location>
</feature>
<evidence type="ECO:0000256" key="7">
    <source>
        <dbReference type="ARBA" id="ARBA00023136"/>
    </source>
</evidence>
<feature type="transmembrane region" description="Helical" evidence="8">
    <location>
        <begin position="71"/>
        <end position="90"/>
    </location>
</feature>
<comment type="similarity">
    <text evidence="2">Belongs to the EamA transporter family.</text>
</comment>
<evidence type="ECO:0000313" key="10">
    <source>
        <dbReference type="EMBL" id="SMG34029.1"/>
    </source>
</evidence>
<name>A0A1X7K096_9BACT</name>
<dbReference type="InterPro" id="IPR004626">
    <property type="entry name" value="RarD"/>
</dbReference>
<dbReference type="AlphaFoldDB" id="A0A1X7K096"/>
<keyword evidence="5 8" id="KW-0812">Transmembrane</keyword>
<evidence type="ECO:0000256" key="8">
    <source>
        <dbReference type="SAM" id="Phobius"/>
    </source>
</evidence>
<dbReference type="PANTHER" id="PTHR22911:SF137">
    <property type="entry name" value="SOLUTE CARRIER FAMILY 35 MEMBER G2-RELATED"/>
    <property type="match status" value="1"/>
</dbReference>
<organism evidence="10 11">
    <name type="scientific">Dethiosulfovibrio salsuginis</name>
    <dbReference type="NCBI Taxonomy" id="561720"/>
    <lineage>
        <taxon>Bacteria</taxon>
        <taxon>Thermotogati</taxon>
        <taxon>Synergistota</taxon>
        <taxon>Synergistia</taxon>
        <taxon>Synergistales</taxon>
        <taxon>Dethiosulfovibrionaceae</taxon>
        <taxon>Dethiosulfovibrio</taxon>
    </lineage>
</organism>
<evidence type="ECO:0000259" key="9">
    <source>
        <dbReference type="Pfam" id="PF00892"/>
    </source>
</evidence>
<dbReference type="NCBIfam" id="TIGR00688">
    <property type="entry name" value="rarD"/>
    <property type="match status" value="1"/>
</dbReference>
<dbReference type="SUPFAM" id="SSF103481">
    <property type="entry name" value="Multidrug resistance efflux transporter EmrE"/>
    <property type="match status" value="1"/>
</dbReference>
<evidence type="ECO:0000256" key="5">
    <source>
        <dbReference type="ARBA" id="ARBA00022692"/>
    </source>
</evidence>
<evidence type="ECO:0000313" key="11">
    <source>
        <dbReference type="Proteomes" id="UP000193355"/>
    </source>
</evidence>
<sequence length="298" mass="32736">MDKSKKGLIAASSAMILWGLLPVYWKQMSDVPAYEILSHRIIWSLVASSLLLIPGNRWAAVRDVIGNRKNLYMLMTSGTIIASNWLLYIWAVNKGYIIQCSLGYFINPLLNVLLGFLVFKDALRKVQWWAIGLAAAGVAYQIVQYGRFPWISLGLACSFTIYGLIRKLASVESLPGLFVETAFLSVPAGAFLLWTALSGSGAFPGAGAKTSLLLMGTGVITSVPLIWFVWGARNLSLVTVGLLQFVAPTLQFGLGYWVYHESFSSAQMVTFAAIWVALTIYTVDSFIHRPSPKIADQV</sequence>
<dbReference type="RefSeq" id="WP_085544832.1">
    <property type="nucleotide sequence ID" value="NZ_FXBB01000019.1"/>
</dbReference>
<feature type="transmembrane region" description="Helical" evidence="8">
    <location>
        <begin position="37"/>
        <end position="59"/>
    </location>
</feature>
<feature type="transmembrane region" description="Helical" evidence="8">
    <location>
        <begin position="148"/>
        <end position="165"/>
    </location>
</feature>
<evidence type="ECO:0000256" key="4">
    <source>
        <dbReference type="ARBA" id="ARBA00022475"/>
    </source>
</evidence>
<feature type="transmembrane region" description="Helical" evidence="8">
    <location>
        <begin position="126"/>
        <end position="142"/>
    </location>
</feature>
<evidence type="ECO:0000256" key="2">
    <source>
        <dbReference type="ARBA" id="ARBA00007362"/>
    </source>
</evidence>
<dbReference type="Proteomes" id="UP000193355">
    <property type="component" value="Unassembled WGS sequence"/>
</dbReference>
<dbReference type="OrthoDB" id="369870at2"/>
<keyword evidence="4" id="KW-1003">Cell membrane</keyword>
<protein>
    <submittedName>
        <fullName evidence="10">Chloramphenicol-sensitive protein RarD</fullName>
    </submittedName>
</protein>
<dbReference type="InterPro" id="IPR037185">
    <property type="entry name" value="EmrE-like"/>
</dbReference>
<proteinExistence type="inferred from homology"/>
<gene>
    <name evidence="10" type="ORF">SAMN06275492_11923</name>
</gene>
<feature type="transmembrane region" description="Helical" evidence="8">
    <location>
        <begin position="96"/>
        <end position="119"/>
    </location>
</feature>
<accession>A0A1X7K096</accession>
<keyword evidence="3" id="KW-0813">Transport</keyword>
<dbReference type="GO" id="GO:0005886">
    <property type="term" value="C:plasma membrane"/>
    <property type="evidence" value="ECO:0007669"/>
    <property type="project" value="UniProtKB-SubCell"/>
</dbReference>
<evidence type="ECO:0000256" key="3">
    <source>
        <dbReference type="ARBA" id="ARBA00022448"/>
    </source>
</evidence>
<reference evidence="11" key="1">
    <citation type="submission" date="2017-04" db="EMBL/GenBank/DDBJ databases">
        <authorList>
            <person name="Varghese N."/>
            <person name="Submissions S."/>
        </authorList>
    </citation>
    <scope>NUCLEOTIDE SEQUENCE [LARGE SCALE GENOMIC DNA]</scope>
    <source>
        <strain evidence="11">USBA 82</strain>
    </source>
</reference>
<evidence type="ECO:0000256" key="6">
    <source>
        <dbReference type="ARBA" id="ARBA00022989"/>
    </source>
</evidence>
<feature type="transmembrane region" description="Helical" evidence="8">
    <location>
        <begin position="7"/>
        <end position="25"/>
    </location>
</feature>
<feature type="domain" description="EamA" evidence="9">
    <location>
        <begin position="6"/>
        <end position="139"/>
    </location>
</feature>
<feature type="transmembrane region" description="Helical" evidence="8">
    <location>
        <begin position="212"/>
        <end position="230"/>
    </location>
</feature>
<feature type="transmembrane region" description="Helical" evidence="8">
    <location>
        <begin position="177"/>
        <end position="197"/>
    </location>
</feature>
<keyword evidence="11" id="KW-1185">Reference proteome</keyword>
<evidence type="ECO:0000256" key="1">
    <source>
        <dbReference type="ARBA" id="ARBA00004651"/>
    </source>
</evidence>
<keyword evidence="7 8" id="KW-0472">Membrane</keyword>
<dbReference type="EMBL" id="FXBB01000019">
    <property type="protein sequence ID" value="SMG34029.1"/>
    <property type="molecule type" value="Genomic_DNA"/>
</dbReference>
<keyword evidence="6 8" id="KW-1133">Transmembrane helix</keyword>
<dbReference type="PANTHER" id="PTHR22911">
    <property type="entry name" value="ACYL-MALONYL CONDENSING ENZYME-RELATED"/>
    <property type="match status" value="1"/>
</dbReference>
<dbReference type="Pfam" id="PF00892">
    <property type="entry name" value="EamA"/>
    <property type="match status" value="1"/>
</dbReference>